<organism evidence="2 3">
    <name type="scientific">Methanothrix thermoacetophila (strain DSM 6194 / JCM 14653 / NBRC 101360 / PT)</name>
    <name type="common">Methanosaeta thermophila</name>
    <dbReference type="NCBI Taxonomy" id="349307"/>
    <lineage>
        <taxon>Archaea</taxon>
        <taxon>Methanobacteriati</taxon>
        <taxon>Methanobacteriota</taxon>
        <taxon>Stenosarchaea group</taxon>
        <taxon>Methanomicrobia</taxon>
        <taxon>Methanotrichales</taxon>
        <taxon>Methanotrichaceae</taxon>
        <taxon>Methanothrix</taxon>
    </lineage>
</organism>
<evidence type="ECO:0000259" key="1">
    <source>
        <dbReference type="Pfam" id="PF04010"/>
    </source>
</evidence>
<reference evidence="2 3" key="1">
    <citation type="submission" date="2006-10" db="EMBL/GenBank/DDBJ databases">
        <title>Complete sequence of Methanosaeta thermophila PT.</title>
        <authorList>
            <consortium name="US DOE Joint Genome Institute"/>
            <person name="Copeland A."/>
            <person name="Lucas S."/>
            <person name="Lapidus A."/>
            <person name="Barry K."/>
            <person name="Detter J.C."/>
            <person name="Glavina del Rio T."/>
            <person name="Hammon N."/>
            <person name="Israni S."/>
            <person name="Pitluck S."/>
            <person name="Chain P."/>
            <person name="Malfatti S."/>
            <person name="Shin M."/>
            <person name="Vergez L."/>
            <person name="Schmutz J."/>
            <person name="Larimer F."/>
            <person name="Land M."/>
            <person name="Hauser L."/>
            <person name="Kyrpides N."/>
            <person name="Kim E."/>
            <person name="Smith K.S."/>
            <person name="Ingram-Smith C."/>
            <person name="Richardson P."/>
        </authorList>
    </citation>
    <scope>NUCLEOTIDE SEQUENCE [LARGE SCALE GENOMIC DNA]</scope>
    <source>
        <strain evidence="3">DSM 6194 / JCM 14653 / NBRC 101360 / PT</strain>
    </source>
</reference>
<evidence type="ECO:0000313" key="3">
    <source>
        <dbReference type="Proteomes" id="UP000000674"/>
    </source>
</evidence>
<dbReference type="SUPFAM" id="SSF158372">
    <property type="entry name" value="AF1782-like"/>
    <property type="match status" value="1"/>
</dbReference>
<keyword evidence="3" id="KW-1185">Reference proteome</keyword>
<dbReference type="KEGG" id="mtp:Mthe_1112"/>
<dbReference type="Proteomes" id="UP000000674">
    <property type="component" value="Chromosome"/>
</dbReference>
<dbReference type="InterPro" id="IPR023140">
    <property type="entry name" value="DUF357"/>
</dbReference>
<gene>
    <name evidence="2" type="ordered locus">Mthe_1112</name>
</gene>
<dbReference type="Gene3D" id="1.20.1270.90">
    <property type="entry name" value="AF1782-like"/>
    <property type="match status" value="1"/>
</dbReference>
<dbReference type="Pfam" id="PF04010">
    <property type="entry name" value="DUF357"/>
    <property type="match status" value="1"/>
</dbReference>
<dbReference type="GeneID" id="4463387"/>
<proteinExistence type="predicted"/>
<sequence>MNEDLASDLRDETEKWLVRADERLSGCRGDESFLSNIKAYISDSRYFLEKGDLIRAFEAVIWAWAWLEIGEELGRIESGSAHQHLNADLKRSGHVDSYDRPATDS</sequence>
<name>A0B871_METTP</name>
<dbReference type="HOGENOM" id="CLU_180506_0_0_2"/>
<dbReference type="RefSeq" id="WP_011696288.1">
    <property type="nucleotide sequence ID" value="NC_008553.1"/>
</dbReference>
<dbReference type="InterPro" id="IPR036809">
    <property type="entry name" value="AF1782-like_sf"/>
</dbReference>
<dbReference type="AlphaFoldDB" id="A0B871"/>
<dbReference type="EMBL" id="CP000477">
    <property type="protein sequence ID" value="ABK14895.1"/>
    <property type="molecule type" value="Genomic_DNA"/>
</dbReference>
<protein>
    <recommendedName>
        <fullName evidence="1">DUF357 domain-containing protein</fullName>
    </recommendedName>
</protein>
<accession>A0B871</accession>
<dbReference type="OrthoDB" id="148073at2157"/>
<evidence type="ECO:0000313" key="2">
    <source>
        <dbReference type="EMBL" id="ABK14895.1"/>
    </source>
</evidence>
<feature type="domain" description="DUF357" evidence="1">
    <location>
        <begin position="22"/>
        <end position="75"/>
    </location>
</feature>